<reference evidence="1 2" key="1">
    <citation type="submission" date="2019-03" db="EMBL/GenBank/DDBJ databases">
        <title>Draft Genome Sequence of Duganella callidus sp. nov., a Novel Duganella Species Isolated from Cultivated Soil.</title>
        <authorList>
            <person name="Raths R."/>
            <person name="Peta V."/>
            <person name="Bucking H."/>
        </authorList>
    </citation>
    <scope>NUCLEOTIDE SEQUENCE [LARGE SCALE GENOMIC DNA]</scope>
    <source>
        <strain evidence="1 2">DN04</strain>
    </source>
</reference>
<evidence type="ECO:0000313" key="1">
    <source>
        <dbReference type="EMBL" id="TFW15805.1"/>
    </source>
</evidence>
<dbReference type="Pfam" id="PF01724">
    <property type="entry name" value="DUF29"/>
    <property type="match status" value="1"/>
</dbReference>
<dbReference type="PANTHER" id="PTHR34235">
    <property type="entry name" value="SLR1203 PROTEIN-RELATED"/>
    <property type="match status" value="1"/>
</dbReference>
<accession>A0A4Y9S3S5</accession>
<evidence type="ECO:0000313" key="2">
    <source>
        <dbReference type="Proteomes" id="UP000297729"/>
    </source>
</evidence>
<protein>
    <submittedName>
        <fullName evidence="1">DUF29 domain-containing protein</fullName>
    </submittedName>
</protein>
<dbReference type="EMBL" id="SPVG01000248">
    <property type="protein sequence ID" value="TFW15805.1"/>
    <property type="molecule type" value="Genomic_DNA"/>
</dbReference>
<dbReference type="Proteomes" id="UP000297729">
    <property type="component" value="Unassembled WGS sequence"/>
</dbReference>
<sequence>MGNLYDEDVIAWAEQQAGLLRARQWSRLDIDNLAEEIADVGRSEKRELRHRLAVLIEHLIKWKWLPMRRGSSWLTTIRIQRMDVEKLLIKVPRLKRLLDKELADAAWRDAVVFAVREAEIGGLPDASPWSLQQILTRDFLPD</sequence>
<keyword evidence="2" id="KW-1185">Reference proteome</keyword>
<dbReference type="OrthoDB" id="425753at2"/>
<dbReference type="RefSeq" id="WP_135204351.1">
    <property type="nucleotide sequence ID" value="NZ_SPVG01000248.1"/>
</dbReference>
<proteinExistence type="predicted"/>
<dbReference type="Gene3D" id="1.20.1220.20">
    <property type="entry name" value="Uncharcterised protein PF01724"/>
    <property type="match status" value="1"/>
</dbReference>
<dbReference type="InterPro" id="IPR002636">
    <property type="entry name" value="DUF29"/>
</dbReference>
<comment type="caution">
    <text evidence="1">The sequence shown here is derived from an EMBL/GenBank/DDBJ whole genome shotgun (WGS) entry which is preliminary data.</text>
</comment>
<name>A0A4Y9S3S5_9BURK</name>
<organism evidence="1 2">
    <name type="scientific">Duganella callida</name>
    <dbReference type="NCBI Taxonomy" id="2561932"/>
    <lineage>
        <taxon>Bacteria</taxon>
        <taxon>Pseudomonadati</taxon>
        <taxon>Pseudomonadota</taxon>
        <taxon>Betaproteobacteria</taxon>
        <taxon>Burkholderiales</taxon>
        <taxon>Oxalobacteraceae</taxon>
        <taxon>Telluria group</taxon>
        <taxon>Duganella</taxon>
    </lineage>
</organism>
<dbReference type="PANTHER" id="PTHR34235:SF4">
    <property type="entry name" value="SLR0291 PROTEIN"/>
    <property type="match status" value="1"/>
</dbReference>
<gene>
    <name evidence="1" type="ORF">E4L98_25530</name>
</gene>
<dbReference type="AlphaFoldDB" id="A0A4Y9S3S5"/>